<keyword evidence="8" id="KW-1185">Reference proteome</keyword>
<evidence type="ECO:0000256" key="4">
    <source>
        <dbReference type="PROSITE-ProRule" id="PRU00169"/>
    </source>
</evidence>
<dbReference type="PANTHER" id="PTHR44688">
    <property type="entry name" value="DNA-BINDING TRANSCRIPTIONAL ACTIVATOR DEVR_DOSR"/>
    <property type="match status" value="1"/>
</dbReference>
<protein>
    <submittedName>
        <fullName evidence="7">Response regulator</fullName>
    </submittedName>
</protein>
<keyword evidence="2" id="KW-0238">DNA-binding</keyword>
<evidence type="ECO:0000259" key="6">
    <source>
        <dbReference type="PROSITE" id="PS50110"/>
    </source>
</evidence>
<feature type="domain" description="Response regulatory" evidence="6">
    <location>
        <begin position="10"/>
        <end position="124"/>
    </location>
</feature>
<dbReference type="SMART" id="SM00421">
    <property type="entry name" value="HTH_LUXR"/>
    <property type="match status" value="1"/>
</dbReference>
<sequence>MAVQPHDTSVIHVIDDDPSIRGALESLFDSVGLTAKTYGSASEFLQSERDHPPGCILIDVRLPDADGIEFQAALGELGVRLPVIVMTGYGDIPMSVKAMKHGALDFLPKPFRDQELLDAVAAAIERDQRRRALDEGESALEARFARLSPREKEVMLLVTAGKLNKQAAGDLGISEITVKVHRGAAMRKMGARTLPELVRMADKLRQRQAVEPAAKWV</sequence>
<dbReference type="EMBL" id="JAHKRT010000007">
    <property type="protein sequence ID" value="MBU3078835.1"/>
    <property type="molecule type" value="Genomic_DNA"/>
</dbReference>
<proteinExistence type="predicted"/>
<comment type="caution">
    <text evidence="7">The sequence shown here is derived from an EMBL/GenBank/DDBJ whole genome shotgun (WGS) entry which is preliminary data.</text>
</comment>
<name>A0ABS6BNR3_9SPHN</name>
<evidence type="ECO:0000256" key="1">
    <source>
        <dbReference type="ARBA" id="ARBA00023015"/>
    </source>
</evidence>
<dbReference type="Pfam" id="PF00072">
    <property type="entry name" value="Response_reg"/>
    <property type="match status" value="1"/>
</dbReference>
<evidence type="ECO:0000313" key="8">
    <source>
        <dbReference type="Proteomes" id="UP000776276"/>
    </source>
</evidence>
<feature type="domain" description="HTH luxR-type" evidence="5">
    <location>
        <begin position="140"/>
        <end position="205"/>
    </location>
</feature>
<dbReference type="Pfam" id="PF00196">
    <property type="entry name" value="GerE"/>
    <property type="match status" value="1"/>
</dbReference>
<gene>
    <name evidence="7" type="ORF">KOF26_13250</name>
</gene>
<dbReference type="CDD" id="cd17537">
    <property type="entry name" value="REC_FixJ"/>
    <property type="match status" value="1"/>
</dbReference>
<accession>A0ABS6BNR3</accession>
<dbReference type="PANTHER" id="PTHR44688:SF16">
    <property type="entry name" value="DNA-BINDING TRANSCRIPTIONAL ACTIVATOR DEVR_DOSR"/>
    <property type="match status" value="1"/>
</dbReference>
<reference evidence="7 8" key="1">
    <citation type="submission" date="2021-06" db="EMBL/GenBank/DDBJ databases">
        <title>Sphingomonas sp. XMGL2, whole genome shotgun sequencing project.</title>
        <authorList>
            <person name="Zhao G."/>
            <person name="Shen L."/>
        </authorList>
    </citation>
    <scope>NUCLEOTIDE SEQUENCE [LARGE SCALE GENOMIC DNA]</scope>
    <source>
        <strain evidence="7 8">XMGL2</strain>
    </source>
</reference>
<keyword evidence="4" id="KW-0597">Phosphoprotein</keyword>
<dbReference type="SMART" id="SM00448">
    <property type="entry name" value="REC"/>
    <property type="match status" value="1"/>
</dbReference>
<evidence type="ECO:0000259" key="5">
    <source>
        <dbReference type="PROSITE" id="PS50043"/>
    </source>
</evidence>
<keyword evidence="3" id="KW-0804">Transcription</keyword>
<dbReference type="InterPro" id="IPR000792">
    <property type="entry name" value="Tscrpt_reg_LuxR_C"/>
</dbReference>
<dbReference type="PROSITE" id="PS50043">
    <property type="entry name" value="HTH_LUXR_2"/>
    <property type="match status" value="1"/>
</dbReference>
<feature type="modified residue" description="4-aspartylphosphate" evidence="4">
    <location>
        <position position="59"/>
    </location>
</feature>
<dbReference type="Proteomes" id="UP000776276">
    <property type="component" value="Unassembled WGS sequence"/>
</dbReference>
<organism evidence="7 8">
    <name type="scientific">Sphingomonas quercus</name>
    <dbReference type="NCBI Taxonomy" id="2842451"/>
    <lineage>
        <taxon>Bacteria</taxon>
        <taxon>Pseudomonadati</taxon>
        <taxon>Pseudomonadota</taxon>
        <taxon>Alphaproteobacteria</taxon>
        <taxon>Sphingomonadales</taxon>
        <taxon>Sphingomonadaceae</taxon>
        <taxon>Sphingomonas</taxon>
    </lineage>
</organism>
<evidence type="ECO:0000313" key="7">
    <source>
        <dbReference type="EMBL" id="MBU3078835.1"/>
    </source>
</evidence>
<keyword evidence="1" id="KW-0805">Transcription regulation</keyword>
<dbReference type="PROSITE" id="PS50110">
    <property type="entry name" value="RESPONSE_REGULATORY"/>
    <property type="match status" value="1"/>
</dbReference>
<evidence type="ECO:0000256" key="2">
    <source>
        <dbReference type="ARBA" id="ARBA00023125"/>
    </source>
</evidence>
<evidence type="ECO:0000256" key="3">
    <source>
        <dbReference type="ARBA" id="ARBA00023163"/>
    </source>
</evidence>
<dbReference type="CDD" id="cd06170">
    <property type="entry name" value="LuxR_C_like"/>
    <property type="match status" value="1"/>
</dbReference>
<dbReference type="RefSeq" id="WP_216325790.1">
    <property type="nucleotide sequence ID" value="NZ_JAHKRT010000007.1"/>
</dbReference>
<dbReference type="InterPro" id="IPR001789">
    <property type="entry name" value="Sig_transdc_resp-reg_receiver"/>
</dbReference>